<proteinExistence type="predicted"/>
<keyword evidence="4" id="KW-1185">Reference proteome</keyword>
<keyword evidence="2" id="KW-0472">Membrane</keyword>
<evidence type="ECO:0000313" key="3">
    <source>
        <dbReference type="EMBL" id="MCT2043107.1"/>
    </source>
</evidence>
<accession>A0ABT2HXR7</accession>
<dbReference type="RefSeq" id="WP_260104370.1">
    <property type="nucleotide sequence ID" value="NZ_JALXSQ010000025.1"/>
</dbReference>
<evidence type="ECO:0008006" key="5">
    <source>
        <dbReference type="Google" id="ProtNLM"/>
    </source>
</evidence>
<reference evidence="3 4" key="1">
    <citation type="submission" date="2022-04" db="EMBL/GenBank/DDBJ databases">
        <title>Human microbiome associated bacterial genomes.</title>
        <authorList>
            <person name="Sandstrom S."/>
            <person name="Salamzade R."/>
            <person name="Kalan L.R."/>
        </authorList>
    </citation>
    <scope>NUCLEOTIDE SEQUENCE [LARGE SCALE GENOMIC DNA]</scope>
    <source>
        <strain evidence="4">p3-SID1799</strain>
    </source>
</reference>
<dbReference type="Proteomes" id="UP001525379">
    <property type="component" value="Unassembled WGS sequence"/>
</dbReference>
<dbReference type="EMBL" id="JALXSQ010000025">
    <property type="protein sequence ID" value="MCT2043107.1"/>
    <property type="molecule type" value="Genomic_DNA"/>
</dbReference>
<keyword evidence="2" id="KW-1133">Transmembrane helix</keyword>
<protein>
    <recommendedName>
        <fullName evidence="5">Gram-positive cocci surface proteins LPxTG domain-containing protein</fullName>
    </recommendedName>
</protein>
<evidence type="ECO:0000256" key="1">
    <source>
        <dbReference type="SAM" id="MobiDB-lite"/>
    </source>
</evidence>
<comment type="caution">
    <text evidence="3">The sequence shown here is derived from an EMBL/GenBank/DDBJ whole genome shotgun (WGS) entry which is preliminary data.</text>
</comment>
<sequence>MISDTFSSTTTRTRVTALTLAFGVVAGGVALAAAPSFANPDAAIEQSSPVTLTASAETITPQDALTVTGAGFTPGAMVYVQVTDPNGVPNFAYDSEALTADDAGVVTATIDAPSTGWDEGTYEFGLFESDSMKAALPITVDAAATATPTATPTETATASPTETAVATPTEAATATPSETPTATPTEEATATPTGEATPEAAVPVETTSPALPTEPAVPAASEATQAVPTETAPAEQPWAHAFKEKLTAAEAQADGVSYELGNFAPGQELELVLTLPDGSAAHFDSSDAIIPDAAGSYAGTISNTGEWQPGEYLVQVQTKPEQSAAGNIVAAAAATERQHATFTFVIEGAAAADAGQAPASQQNEPNNLVGTGAEPFGPASLALVTLVAGAGVFALTRRAVSRRSE</sequence>
<feature type="transmembrane region" description="Helical" evidence="2">
    <location>
        <begin position="376"/>
        <end position="395"/>
    </location>
</feature>
<evidence type="ECO:0000313" key="4">
    <source>
        <dbReference type="Proteomes" id="UP001525379"/>
    </source>
</evidence>
<name>A0ABT2HXR7_9MICO</name>
<gene>
    <name evidence="3" type="ORF">M3D15_07155</name>
</gene>
<organism evidence="3 4">
    <name type="scientific">Pseudoclavibacter albus</name>
    <dbReference type="NCBI Taxonomy" id="272241"/>
    <lineage>
        <taxon>Bacteria</taxon>
        <taxon>Bacillati</taxon>
        <taxon>Actinomycetota</taxon>
        <taxon>Actinomycetes</taxon>
        <taxon>Micrococcales</taxon>
        <taxon>Microbacteriaceae</taxon>
        <taxon>Pseudoclavibacter</taxon>
    </lineage>
</organism>
<keyword evidence="2" id="KW-0812">Transmembrane</keyword>
<evidence type="ECO:0000256" key="2">
    <source>
        <dbReference type="SAM" id="Phobius"/>
    </source>
</evidence>
<feature type="region of interest" description="Disordered" evidence="1">
    <location>
        <begin position="146"/>
        <end position="203"/>
    </location>
</feature>